<proteinExistence type="predicted"/>
<dbReference type="AlphaFoldDB" id="A0A517TSK4"/>
<evidence type="ECO:0000256" key="1">
    <source>
        <dbReference type="SAM" id="Phobius"/>
    </source>
</evidence>
<keyword evidence="1" id="KW-0472">Membrane</keyword>
<protein>
    <submittedName>
        <fullName evidence="2">Uncharacterized protein</fullName>
    </submittedName>
</protein>
<keyword evidence="1" id="KW-0812">Transmembrane</keyword>
<evidence type="ECO:0000313" key="3">
    <source>
        <dbReference type="Proteomes" id="UP000317909"/>
    </source>
</evidence>
<sequence>MGFIAILAYLALASNLIYSALKHRQPGWVSGVVLGVGLLSLPFWAWLLVLAMNSRAGG</sequence>
<evidence type="ECO:0000313" key="2">
    <source>
        <dbReference type="EMBL" id="QDT71357.1"/>
    </source>
</evidence>
<dbReference type="KEGG" id="llh:I41_05140"/>
<gene>
    <name evidence="2" type="ORF">I41_05140</name>
</gene>
<feature type="transmembrane region" description="Helical" evidence="1">
    <location>
        <begin position="29"/>
        <end position="52"/>
    </location>
</feature>
<accession>A0A517TSK4</accession>
<dbReference type="EMBL" id="CP036339">
    <property type="protein sequence ID" value="QDT71357.1"/>
    <property type="molecule type" value="Genomic_DNA"/>
</dbReference>
<keyword evidence="1" id="KW-1133">Transmembrane helix</keyword>
<dbReference type="Proteomes" id="UP000317909">
    <property type="component" value="Chromosome"/>
</dbReference>
<keyword evidence="3" id="KW-1185">Reference proteome</keyword>
<dbReference type="RefSeq" id="WP_168206626.1">
    <property type="nucleotide sequence ID" value="NZ_CP036339.1"/>
</dbReference>
<reference evidence="2 3" key="1">
    <citation type="submission" date="2019-02" db="EMBL/GenBank/DDBJ databases">
        <title>Deep-cultivation of Planctomycetes and their phenomic and genomic characterization uncovers novel biology.</title>
        <authorList>
            <person name="Wiegand S."/>
            <person name="Jogler M."/>
            <person name="Boedeker C."/>
            <person name="Pinto D."/>
            <person name="Vollmers J."/>
            <person name="Rivas-Marin E."/>
            <person name="Kohn T."/>
            <person name="Peeters S.H."/>
            <person name="Heuer A."/>
            <person name="Rast P."/>
            <person name="Oberbeckmann S."/>
            <person name="Bunk B."/>
            <person name="Jeske O."/>
            <person name="Meyerdierks A."/>
            <person name="Storesund J.E."/>
            <person name="Kallscheuer N."/>
            <person name="Luecker S."/>
            <person name="Lage O.M."/>
            <person name="Pohl T."/>
            <person name="Merkel B.J."/>
            <person name="Hornburger P."/>
            <person name="Mueller R.-W."/>
            <person name="Bruemmer F."/>
            <person name="Labrenz M."/>
            <person name="Spormann A.M."/>
            <person name="Op den Camp H."/>
            <person name="Overmann J."/>
            <person name="Amann R."/>
            <person name="Jetten M.S.M."/>
            <person name="Mascher T."/>
            <person name="Medema M.H."/>
            <person name="Devos D.P."/>
            <person name="Kaster A.-K."/>
            <person name="Ovreas L."/>
            <person name="Rohde M."/>
            <person name="Galperin M.Y."/>
            <person name="Jogler C."/>
        </authorList>
    </citation>
    <scope>NUCLEOTIDE SEQUENCE [LARGE SCALE GENOMIC DNA]</scope>
    <source>
        <strain evidence="2 3">I41</strain>
    </source>
</reference>
<organism evidence="2 3">
    <name type="scientific">Lacipirellula limnantheis</name>
    <dbReference type="NCBI Taxonomy" id="2528024"/>
    <lineage>
        <taxon>Bacteria</taxon>
        <taxon>Pseudomonadati</taxon>
        <taxon>Planctomycetota</taxon>
        <taxon>Planctomycetia</taxon>
        <taxon>Pirellulales</taxon>
        <taxon>Lacipirellulaceae</taxon>
        <taxon>Lacipirellula</taxon>
    </lineage>
</organism>
<name>A0A517TSK4_9BACT</name>